<reference evidence="1 2" key="1">
    <citation type="submission" date="2018-02" db="EMBL/GenBank/DDBJ databases">
        <title>Genome sequences of Apibacter spp., gut symbionts of Asian honey bees.</title>
        <authorList>
            <person name="Kwong W.K."/>
            <person name="Steele M.I."/>
            <person name="Moran N.A."/>
        </authorList>
    </citation>
    <scope>NUCLEOTIDE SEQUENCE [LARGE SCALE GENOMIC DNA]</scope>
    <source>
        <strain evidence="2">wkB301</strain>
    </source>
</reference>
<dbReference type="RefSeq" id="WP_105247343.1">
    <property type="nucleotide sequence ID" value="NZ_PSZM01000044.1"/>
</dbReference>
<keyword evidence="2" id="KW-1185">Reference proteome</keyword>
<protein>
    <recommendedName>
        <fullName evidence="3">DUF4595 domain-containing protein</fullName>
    </recommendedName>
</protein>
<dbReference type="Gene3D" id="3.90.930.1">
    <property type="match status" value="1"/>
</dbReference>
<evidence type="ECO:0000313" key="1">
    <source>
        <dbReference type="EMBL" id="PQL90898.1"/>
    </source>
</evidence>
<name>A0A2S8A8K5_9FLAO</name>
<dbReference type="Proteomes" id="UP000238042">
    <property type="component" value="Unassembled WGS sequence"/>
</dbReference>
<evidence type="ECO:0008006" key="3">
    <source>
        <dbReference type="Google" id="ProtNLM"/>
    </source>
</evidence>
<evidence type="ECO:0000313" key="2">
    <source>
        <dbReference type="Proteomes" id="UP000238042"/>
    </source>
</evidence>
<sequence length="276" mass="32054">MKNKTILLNILLIFLWGCGSDNDDIYIISKPKPEPKPLKVIHHLSIESIDNIDSNYNPIYSTNTFEFSYENGQVSKLTNIEKVGSYSDFEYDKDKKLIKILKYNNNILESSVELYYSDNLLSYTTTTEKGKIIQNDKFHYTQNLLTSSETCSNPESCSGLNPITYTYYSTNNLESISDHKEKSVFLYDLKINPFKEYNPYFKIITNNYLYLTLSHNNPVSENVFSNSSSVAYRTIIYTITYDNENYPLTVIGKDAVTDRLWVSYTFDYQTIMVDQE</sequence>
<gene>
    <name evidence="1" type="ORF">C4S77_09530</name>
</gene>
<accession>A0A2S8A8K5</accession>
<proteinExistence type="predicted"/>
<organism evidence="1 2">
    <name type="scientific">Apibacter adventoris</name>
    <dbReference type="NCBI Taxonomy" id="1679466"/>
    <lineage>
        <taxon>Bacteria</taxon>
        <taxon>Pseudomonadati</taxon>
        <taxon>Bacteroidota</taxon>
        <taxon>Flavobacteriia</taxon>
        <taxon>Flavobacteriales</taxon>
        <taxon>Weeksellaceae</taxon>
        <taxon>Apibacter</taxon>
    </lineage>
</organism>
<dbReference type="AlphaFoldDB" id="A0A2S8A8K5"/>
<dbReference type="EMBL" id="PSZM01000044">
    <property type="protein sequence ID" value="PQL90898.1"/>
    <property type="molecule type" value="Genomic_DNA"/>
</dbReference>
<comment type="caution">
    <text evidence="1">The sequence shown here is derived from an EMBL/GenBank/DDBJ whole genome shotgun (WGS) entry which is preliminary data.</text>
</comment>